<proteinExistence type="predicted"/>
<feature type="transmembrane region" description="Helical" evidence="2">
    <location>
        <begin position="226"/>
        <end position="248"/>
    </location>
</feature>
<evidence type="ECO:0000313" key="3">
    <source>
        <dbReference type="EMBL" id="CAJ2500876.1"/>
    </source>
</evidence>
<evidence type="ECO:0000256" key="2">
    <source>
        <dbReference type="SAM" id="Phobius"/>
    </source>
</evidence>
<feature type="region of interest" description="Disordered" evidence="1">
    <location>
        <begin position="284"/>
        <end position="307"/>
    </location>
</feature>
<dbReference type="EMBL" id="CAUWAG010000003">
    <property type="protein sequence ID" value="CAJ2500876.1"/>
    <property type="molecule type" value="Genomic_DNA"/>
</dbReference>
<dbReference type="Proteomes" id="UP001295740">
    <property type="component" value="Unassembled WGS sequence"/>
</dbReference>
<protein>
    <submittedName>
        <fullName evidence="3">Uu.00g037290.m01.CDS01</fullName>
    </submittedName>
</protein>
<evidence type="ECO:0000313" key="4">
    <source>
        <dbReference type="Proteomes" id="UP001295740"/>
    </source>
</evidence>
<dbReference type="PANTHER" id="PTHR35395">
    <property type="entry name" value="DUF6536 DOMAIN-CONTAINING PROTEIN"/>
    <property type="match status" value="1"/>
</dbReference>
<accession>A0AAI8VAM1</accession>
<organism evidence="3 4">
    <name type="scientific">Anthostomella pinea</name>
    <dbReference type="NCBI Taxonomy" id="933095"/>
    <lineage>
        <taxon>Eukaryota</taxon>
        <taxon>Fungi</taxon>
        <taxon>Dikarya</taxon>
        <taxon>Ascomycota</taxon>
        <taxon>Pezizomycotina</taxon>
        <taxon>Sordariomycetes</taxon>
        <taxon>Xylariomycetidae</taxon>
        <taxon>Xylariales</taxon>
        <taxon>Xylariaceae</taxon>
        <taxon>Anthostomella</taxon>
    </lineage>
</organism>
<evidence type="ECO:0000256" key="1">
    <source>
        <dbReference type="SAM" id="MobiDB-lite"/>
    </source>
</evidence>
<reference evidence="3" key="1">
    <citation type="submission" date="2023-10" db="EMBL/GenBank/DDBJ databases">
        <authorList>
            <person name="Hackl T."/>
        </authorList>
    </citation>
    <scope>NUCLEOTIDE SEQUENCE</scope>
</reference>
<feature type="transmembrane region" description="Helical" evidence="2">
    <location>
        <begin position="79"/>
        <end position="102"/>
    </location>
</feature>
<dbReference type="AlphaFoldDB" id="A0AAI8VAM1"/>
<keyword evidence="2" id="KW-0812">Transmembrane</keyword>
<keyword evidence="2" id="KW-1133">Transmembrane helix</keyword>
<feature type="compositionally biased region" description="Basic and acidic residues" evidence="1">
    <location>
        <begin position="298"/>
        <end position="307"/>
    </location>
</feature>
<name>A0AAI8VAM1_9PEZI</name>
<feature type="region of interest" description="Disordered" evidence="1">
    <location>
        <begin position="344"/>
        <end position="363"/>
    </location>
</feature>
<comment type="caution">
    <text evidence="3">The sequence shown here is derived from an EMBL/GenBank/DDBJ whole genome shotgun (WGS) entry which is preliminary data.</text>
</comment>
<keyword evidence="4" id="KW-1185">Reference proteome</keyword>
<sequence length="363" mass="39286">MRAQFLHPVPSLVRQAGCETGDLAYENGTYWTPMTNAADWPTLAFSNPCLNDIAQLNTSVKYCLAQLTSTPCRIAISPLIMYAVVAANALKMVCLICTWFLVQHRARHEGEERLVTEGDIIASYLRQPDLRFAGPCLASSRLVRGRGRTHELDSSTVNFWDLDKPIAMPWMGGGASKPREPLPNPVTLEPETKPFDFFPLGRVPADSVDQADANPRRQLPAGYSPAPILAVLGLLVVLVVGVGVMGWVRRYDGAEHMPLVAACSTSLAAATCPLSSKPPSYTYSYSGETGPQLSMDGDGSRVREDDTISSKLPKTSSVRERFDEGLSEQGLLWGVVDHGDGIGRHATPSQEPVGTLSVGALYS</sequence>
<dbReference type="PANTHER" id="PTHR35395:SF1">
    <property type="entry name" value="DUF6536 DOMAIN-CONTAINING PROTEIN"/>
    <property type="match status" value="1"/>
</dbReference>
<gene>
    <name evidence="3" type="ORF">KHLLAP_LOCUS1344</name>
</gene>
<keyword evidence="2" id="KW-0472">Membrane</keyword>